<comment type="caution">
    <text evidence="1">The sequence shown here is derived from an EMBL/GenBank/DDBJ whole genome shotgun (WGS) entry which is preliminary data.</text>
</comment>
<evidence type="ECO:0000313" key="1">
    <source>
        <dbReference type="EMBL" id="MBE7941140.1"/>
    </source>
</evidence>
<dbReference type="Proteomes" id="UP000715965">
    <property type="component" value="Unassembled WGS sequence"/>
</dbReference>
<dbReference type="RefSeq" id="WP_193780679.1">
    <property type="nucleotide sequence ID" value="NZ_JADDOJ010000040.1"/>
</dbReference>
<accession>A0ABR9SFL2</accession>
<organism evidence="1 2">
    <name type="scientific">Ramlibacter aquaticus</name>
    <dbReference type="NCBI Taxonomy" id="2780094"/>
    <lineage>
        <taxon>Bacteria</taxon>
        <taxon>Pseudomonadati</taxon>
        <taxon>Pseudomonadota</taxon>
        <taxon>Betaproteobacteria</taxon>
        <taxon>Burkholderiales</taxon>
        <taxon>Comamonadaceae</taxon>
        <taxon>Ramlibacter</taxon>
    </lineage>
</organism>
<dbReference type="EMBL" id="JADDOJ010000040">
    <property type="protein sequence ID" value="MBE7941140.1"/>
    <property type="molecule type" value="Genomic_DNA"/>
</dbReference>
<keyword evidence="2" id="KW-1185">Reference proteome</keyword>
<proteinExistence type="predicted"/>
<reference evidence="1 2" key="1">
    <citation type="submission" date="2020-10" db="EMBL/GenBank/DDBJ databases">
        <title>Draft genome of Ramlibacter aquaticus LMG 30558.</title>
        <authorList>
            <person name="Props R."/>
        </authorList>
    </citation>
    <scope>NUCLEOTIDE SEQUENCE [LARGE SCALE GENOMIC DNA]</scope>
    <source>
        <strain evidence="1 2">LMG 30558</strain>
    </source>
</reference>
<evidence type="ECO:0000313" key="2">
    <source>
        <dbReference type="Proteomes" id="UP000715965"/>
    </source>
</evidence>
<name>A0ABR9SFL2_9BURK</name>
<gene>
    <name evidence="1" type="ORF">IM725_11225</name>
</gene>
<sequence length="84" mass="9758">MATRHDAIHAADEDLQAFELRMAQDGLCISRTFMLFDRRYALEQLRLAHTSADDALRELAMRIFRRLELQRALRPAPRHEPALG</sequence>
<protein>
    <submittedName>
        <fullName evidence="1">Uncharacterized protein</fullName>
    </submittedName>
</protein>